<dbReference type="SUPFAM" id="SSF52058">
    <property type="entry name" value="L domain-like"/>
    <property type="match status" value="2"/>
</dbReference>
<evidence type="ECO:0008006" key="3">
    <source>
        <dbReference type="Google" id="ProtNLM"/>
    </source>
</evidence>
<sequence>MKAKNQTLQIEKKYNITHHDQTNSYKLIFTLNNNSKTAYLIKCHTNSDIVFIPRSIKHETQEFFITNICEKSFSFSKMKSLKFDTDSKLQTIEKKAFEGSSVECISIPSTVSELKEGWCCDTRNLKKLKINPGNHFFMNVDRKLLIGKSNFKGDEYDILIFVSRDQQSVVIPSFIKRIASHSFEFSLIEKISIPSQITQICGHAFSFCTKLRTVEIPQDSNLQIIGKYAFSFSGIKDIFIPRNVKKIAKFAFADCSSLSRIEFAPDSELYTIEKHSFERTAIESITIPPHIKTICRNAFIRTFHMKNVDFAENSELKVIEKNAFFSSAVERITIPSNVSELKDGWCADASELKKVTLSPHNKHFSNFEGKLIIGKSDTKGEIFDVIAFANRDIKSVTIPENIRQIAPYAFAYSDIEKIIIQPNITLLGENSFYQCKKLQYVEIPSYSELEVIDSKAFAISTIKSFFFPSSIKGIDISAFGNCEKLRLIEFDENFKLLNVIMFFVRNRLCQNSDIMIPTKIRNCY</sequence>
<comment type="caution">
    <text evidence="1">The sequence shown here is derived from an EMBL/GenBank/DDBJ whole genome shotgun (WGS) entry which is preliminary data.</text>
</comment>
<dbReference type="InterPro" id="IPR032675">
    <property type="entry name" value="LRR_dom_sf"/>
</dbReference>
<accession>A0ABR2L2K4</accession>
<dbReference type="InterPro" id="IPR053139">
    <property type="entry name" value="Surface_bspA-like"/>
</dbReference>
<dbReference type="InterPro" id="IPR026906">
    <property type="entry name" value="LRR_5"/>
</dbReference>
<protein>
    <recommendedName>
        <fullName evidence="3">Surface antigen BspA-like</fullName>
    </recommendedName>
</protein>
<reference evidence="1 2" key="1">
    <citation type="submission" date="2024-04" db="EMBL/GenBank/DDBJ databases">
        <title>Tritrichomonas musculus Genome.</title>
        <authorList>
            <person name="Alves-Ferreira E."/>
            <person name="Grigg M."/>
            <person name="Lorenzi H."/>
            <person name="Galac M."/>
        </authorList>
    </citation>
    <scope>NUCLEOTIDE SEQUENCE [LARGE SCALE GENOMIC DNA]</scope>
    <source>
        <strain evidence="1 2">EAF2021</strain>
    </source>
</reference>
<dbReference type="Proteomes" id="UP001470230">
    <property type="component" value="Unassembled WGS sequence"/>
</dbReference>
<evidence type="ECO:0000313" key="2">
    <source>
        <dbReference type="Proteomes" id="UP001470230"/>
    </source>
</evidence>
<dbReference type="PANTHER" id="PTHR45661">
    <property type="entry name" value="SURFACE ANTIGEN"/>
    <property type="match status" value="1"/>
</dbReference>
<dbReference type="PANTHER" id="PTHR45661:SF3">
    <property type="entry name" value="IG-LIKE DOMAIN-CONTAINING PROTEIN"/>
    <property type="match status" value="1"/>
</dbReference>
<gene>
    <name evidence="1" type="ORF">M9Y10_015501</name>
</gene>
<dbReference type="Gene3D" id="3.80.10.10">
    <property type="entry name" value="Ribonuclease Inhibitor"/>
    <property type="match status" value="3"/>
</dbReference>
<dbReference type="EMBL" id="JAPFFF010000002">
    <property type="protein sequence ID" value="KAK8897544.1"/>
    <property type="molecule type" value="Genomic_DNA"/>
</dbReference>
<dbReference type="Pfam" id="PF13306">
    <property type="entry name" value="LRR_5"/>
    <property type="match status" value="3"/>
</dbReference>
<keyword evidence="2" id="KW-1185">Reference proteome</keyword>
<organism evidence="1 2">
    <name type="scientific">Tritrichomonas musculus</name>
    <dbReference type="NCBI Taxonomy" id="1915356"/>
    <lineage>
        <taxon>Eukaryota</taxon>
        <taxon>Metamonada</taxon>
        <taxon>Parabasalia</taxon>
        <taxon>Tritrichomonadida</taxon>
        <taxon>Tritrichomonadidae</taxon>
        <taxon>Tritrichomonas</taxon>
    </lineage>
</organism>
<proteinExistence type="predicted"/>
<evidence type="ECO:0000313" key="1">
    <source>
        <dbReference type="EMBL" id="KAK8897544.1"/>
    </source>
</evidence>
<name>A0ABR2L2K4_9EUKA</name>